<dbReference type="InterPro" id="IPR044730">
    <property type="entry name" value="RNase_H-like_dom_plant"/>
</dbReference>
<proteinExistence type="predicted"/>
<dbReference type="Gene3D" id="3.30.420.10">
    <property type="entry name" value="Ribonuclease H-like superfamily/Ribonuclease H"/>
    <property type="match status" value="1"/>
</dbReference>
<keyword evidence="3" id="KW-1185">Reference proteome</keyword>
<evidence type="ECO:0000313" key="3">
    <source>
        <dbReference type="Proteomes" id="UP000237000"/>
    </source>
</evidence>
<dbReference type="OrthoDB" id="1166005at2759"/>
<accession>A0A2P5FLC1</accession>
<dbReference type="Pfam" id="PF13456">
    <property type="entry name" value="RVT_3"/>
    <property type="match status" value="1"/>
</dbReference>
<dbReference type="Proteomes" id="UP000237000">
    <property type="component" value="Unassembled WGS sequence"/>
</dbReference>
<reference evidence="3" key="1">
    <citation type="submission" date="2016-06" db="EMBL/GenBank/DDBJ databases">
        <title>Parallel loss of symbiosis genes in relatives of nitrogen-fixing non-legume Parasponia.</title>
        <authorList>
            <person name="Van Velzen R."/>
            <person name="Holmer R."/>
            <person name="Bu F."/>
            <person name="Rutten L."/>
            <person name="Van Zeijl A."/>
            <person name="Liu W."/>
            <person name="Santuari L."/>
            <person name="Cao Q."/>
            <person name="Sharma T."/>
            <person name="Shen D."/>
            <person name="Roswanjaya Y."/>
            <person name="Wardhani T."/>
            <person name="Kalhor M.S."/>
            <person name="Jansen J."/>
            <person name="Van den Hoogen J."/>
            <person name="Gungor B."/>
            <person name="Hartog M."/>
            <person name="Hontelez J."/>
            <person name="Verver J."/>
            <person name="Yang W.-C."/>
            <person name="Schijlen E."/>
            <person name="Repin R."/>
            <person name="Schilthuizen M."/>
            <person name="Schranz E."/>
            <person name="Heidstra R."/>
            <person name="Miyata K."/>
            <person name="Fedorova E."/>
            <person name="Kohlen W."/>
            <person name="Bisseling T."/>
            <person name="Smit S."/>
            <person name="Geurts R."/>
        </authorList>
    </citation>
    <scope>NUCLEOTIDE SEQUENCE [LARGE SCALE GENOMIC DNA]</scope>
    <source>
        <strain evidence="3">cv. RG33-2</strain>
    </source>
</reference>
<organism evidence="2 3">
    <name type="scientific">Trema orientale</name>
    <name type="common">Charcoal tree</name>
    <name type="synonym">Celtis orientalis</name>
    <dbReference type="NCBI Taxonomy" id="63057"/>
    <lineage>
        <taxon>Eukaryota</taxon>
        <taxon>Viridiplantae</taxon>
        <taxon>Streptophyta</taxon>
        <taxon>Embryophyta</taxon>
        <taxon>Tracheophyta</taxon>
        <taxon>Spermatophyta</taxon>
        <taxon>Magnoliopsida</taxon>
        <taxon>eudicotyledons</taxon>
        <taxon>Gunneridae</taxon>
        <taxon>Pentapetalae</taxon>
        <taxon>rosids</taxon>
        <taxon>fabids</taxon>
        <taxon>Rosales</taxon>
        <taxon>Cannabaceae</taxon>
        <taxon>Trema</taxon>
    </lineage>
</organism>
<dbReference type="PANTHER" id="PTHR47723">
    <property type="entry name" value="OS05G0353850 PROTEIN"/>
    <property type="match status" value="1"/>
</dbReference>
<dbReference type="AlphaFoldDB" id="A0A2P5FLC1"/>
<dbReference type="InParanoid" id="A0A2P5FLC1"/>
<dbReference type="InterPro" id="IPR036397">
    <property type="entry name" value="RNaseH_sf"/>
</dbReference>
<name>A0A2P5FLC1_TREOI</name>
<dbReference type="InterPro" id="IPR053151">
    <property type="entry name" value="RNase_H-like"/>
</dbReference>
<gene>
    <name evidence="2" type="ORF">TorRG33x02_054970</name>
</gene>
<dbReference type="CDD" id="cd06222">
    <property type="entry name" value="RNase_H_like"/>
    <property type="match status" value="1"/>
</dbReference>
<dbReference type="GO" id="GO:0004523">
    <property type="term" value="F:RNA-DNA hybrid ribonuclease activity"/>
    <property type="evidence" value="ECO:0007669"/>
    <property type="project" value="InterPro"/>
</dbReference>
<protein>
    <recommendedName>
        <fullName evidence="1">RNase H type-1 domain-containing protein</fullName>
    </recommendedName>
</protein>
<dbReference type="InterPro" id="IPR002156">
    <property type="entry name" value="RNaseH_domain"/>
</dbReference>
<evidence type="ECO:0000313" key="2">
    <source>
        <dbReference type="EMBL" id="PON98597.1"/>
    </source>
</evidence>
<evidence type="ECO:0000259" key="1">
    <source>
        <dbReference type="Pfam" id="PF13456"/>
    </source>
</evidence>
<comment type="caution">
    <text evidence="2">The sequence shown here is derived from an EMBL/GenBank/DDBJ whole genome shotgun (WGS) entry which is preliminary data.</text>
</comment>
<dbReference type="EMBL" id="JXTC01000023">
    <property type="protein sequence ID" value="PON98597.1"/>
    <property type="molecule type" value="Genomic_DNA"/>
</dbReference>
<sequence length="232" mass="25802">MVEGPLASQHLLENQGVSLESFPCHYTNCCDSAPQRNPMFAEESAGHFLHEFQQAHLKVDGASLLKIHLVHNKWKCLPAGQLKLNVDTTIDSRSNSIGVGEVLKDNNGNVIDALYKRFCLIRSPYVAELLAMKEVLSWCKYKSYTAHMLECDCLSAVMAVNTKLGLSTEDILIGDIQSLFMDYQVGSCSYVARESNTVAHTLVKLCFKDDFIFFGFDDILRCIAHCVASDLG</sequence>
<feature type="domain" description="RNase H type-1" evidence="1">
    <location>
        <begin position="85"/>
        <end position="206"/>
    </location>
</feature>
<dbReference type="GO" id="GO:0003676">
    <property type="term" value="F:nucleic acid binding"/>
    <property type="evidence" value="ECO:0007669"/>
    <property type="project" value="InterPro"/>
</dbReference>
<dbReference type="PANTHER" id="PTHR47723:SF19">
    <property type="entry name" value="POLYNUCLEOTIDYL TRANSFERASE, RIBONUCLEASE H-LIKE SUPERFAMILY PROTEIN"/>
    <property type="match status" value="1"/>
</dbReference>